<sequence>MPGMIVKAIYENNLLKPQEKLNLKEGEEVDIEIRSKGGIFGLLKDWKLDSQSLKDELRETDG</sequence>
<dbReference type="Gene3D" id="4.10.1150.10">
    <property type="entry name" value="AF2212/PG0164-like"/>
    <property type="match status" value="1"/>
</dbReference>
<dbReference type="InterPro" id="IPR024069">
    <property type="entry name" value="AF2212-like_dom_sf"/>
</dbReference>
<protein>
    <recommendedName>
        <fullName evidence="2">DUF104 domain-containing protein</fullName>
    </recommendedName>
</protein>
<accession>A0A0W8F6E9</accession>
<organism evidence="1">
    <name type="scientific">hydrocarbon metagenome</name>
    <dbReference type="NCBI Taxonomy" id="938273"/>
    <lineage>
        <taxon>unclassified sequences</taxon>
        <taxon>metagenomes</taxon>
        <taxon>ecological metagenomes</taxon>
    </lineage>
</organism>
<dbReference type="AlphaFoldDB" id="A0A0W8F6E9"/>
<reference evidence="1" key="1">
    <citation type="journal article" date="2015" name="Proc. Natl. Acad. Sci. U.S.A.">
        <title>Networks of energetic and metabolic interactions define dynamics in microbial communities.</title>
        <authorList>
            <person name="Embree M."/>
            <person name="Liu J.K."/>
            <person name="Al-Bassam M.M."/>
            <person name="Zengler K."/>
        </authorList>
    </citation>
    <scope>NUCLEOTIDE SEQUENCE</scope>
</reference>
<gene>
    <name evidence="1" type="ORF">ASZ90_014302</name>
</gene>
<dbReference type="Pfam" id="PF01954">
    <property type="entry name" value="AF2212-like"/>
    <property type="match status" value="1"/>
</dbReference>
<dbReference type="EMBL" id="LNQE01001517">
    <property type="protein sequence ID" value="KUG15971.1"/>
    <property type="molecule type" value="Genomic_DNA"/>
</dbReference>
<dbReference type="SUPFAM" id="SSF141694">
    <property type="entry name" value="AF2212/PG0164-like"/>
    <property type="match status" value="1"/>
</dbReference>
<evidence type="ECO:0000313" key="1">
    <source>
        <dbReference type="EMBL" id="KUG15971.1"/>
    </source>
</evidence>
<name>A0A0W8F6E9_9ZZZZ</name>
<dbReference type="InterPro" id="IPR008203">
    <property type="entry name" value="AF2212-like"/>
</dbReference>
<comment type="caution">
    <text evidence="1">The sequence shown here is derived from an EMBL/GenBank/DDBJ whole genome shotgun (WGS) entry which is preliminary data.</text>
</comment>
<proteinExistence type="predicted"/>
<evidence type="ECO:0008006" key="2">
    <source>
        <dbReference type="Google" id="ProtNLM"/>
    </source>
</evidence>